<protein>
    <submittedName>
        <fullName evidence="1">Uncharacterized protein</fullName>
    </submittedName>
</protein>
<proteinExistence type="predicted"/>
<dbReference type="Proteomes" id="UP000287872">
    <property type="component" value="Unassembled WGS sequence"/>
</dbReference>
<evidence type="ECO:0000313" key="1">
    <source>
        <dbReference type="EMBL" id="GCD11062.1"/>
    </source>
</evidence>
<dbReference type="AlphaFoldDB" id="A0A401UNF0"/>
<dbReference type="EMBL" id="BHYK01000014">
    <property type="protein sequence ID" value="GCD11062.1"/>
    <property type="molecule type" value="Genomic_DNA"/>
</dbReference>
<reference evidence="1 2" key="1">
    <citation type="submission" date="2018-11" db="EMBL/GenBank/DDBJ databases">
        <title>Genome sequencing and assembly of Clostridium tagluense strain A121.</title>
        <authorList>
            <person name="Murakami T."/>
            <person name="Segawa T."/>
            <person name="Shcherbakova V.A."/>
            <person name="Mori H."/>
            <person name="Yoshimura Y."/>
        </authorList>
    </citation>
    <scope>NUCLEOTIDE SEQUENCE [LARGE SCALE GENOMIC DNA]</scope>
    <source>
        <strain evidence="1 2">A121</strain>
    </source>
</reference>
<organism evidence="1 2">
    <name type="scientific">Clostridium tagluense</name>
    <dbReference type="NCBI Taxonomy" id="360422"/>
    <lineage>
        <taxon>Bacteria</taxon>
        <taxon>Bacillati</taxon>
        <taxon>Bacillota</taxon>
        <taxon>Clostridia</taxon>
        <taxon>Eubacteriales</taxon>
        <taxon>Clostridiaceae</taxon>
        <taxon>Clostridium</taxon>
    </lineage>
</organism>
<sequence length="66" mass="7588">MSGDGSIKEKYQEEIVSFAKSIKETEELRKKFSESVVQFMDMLSYVGEKKVPPTLQVASFKKIILR</sequence>
<evidence type="ECO:0000313" key="2">
    <source>
        <dbReference type="Proteomes" id="UP000287872"/>
    </source>
</evidence>
<comment type="caution">
    <text evidence="1">The sequence shown here is derived from an EMBL/GenBank/DDBJ whole genome shotgun (WGS) entry which is preliminary data.</text>
</comment>
<keyword evidence="2" id="KW-1185">Reference proteome</keyword>
<accession>A0A401UNF0</accession>
<gene>
    <name evidence="1" type="ORF">Ctaglu_26850</name>
</gene>
<dbReference type="RefSeq" id="WP_125002530.1">
    <property type="nucleotide sequence ID" value="NZ_BHYK01000014.1"/>
</dbReference>
<name>A0A401UNF0_9CLOT</name>